<reference evidence="3 4" key="1">
    <citation type="journal article" date="2017" name="Genome Biol. Evol.">
        <title>Phytophthora megakarya and P. palmivora, closely related causal agents of cacao black pod rot, underwent increases in genome sizes and gene numbers by different mechanisms.</title>
        <authorList>
            <person name="Ali S.S."/>
            <person name="Shao J."/>
            <person name="Lary D.J."/>
            <person name="Kronmiller B."/>
            <person name="Shen D."/>
            <person name="Strem M.D."/>
            <person name="Amoako-Attah I."/>
            <person name="Akrofi A.Y."/>
            <person name="Begoude B.A."/>
            <person name="Ten Hoopen G.M."/>
            <person name="Coulibaly K."/>
            <person name="Kebe B.I."/>
            <person name="Melnick R.L."/>
            <person name="Guiltinan M.J."/>
            <person name="Tyler B.M."/>
            <person name="Meinhardt L.W."/>
            <person name="Bailey B.A."/>
        </authorList>
    </citation>
    <scope>NUCLEOTIDE SEQUENCE [LARGE SCALE GENOMIC DNA]</scope>
    <source>
        <strain evidence="4">sbr112.9</strain>
    </source>
</reference>
<evidence type="ECO:0000259" key="2">
    <source>
        <dbReference type="Pfam" id="PF00005"/>
    </source>
</evidence>
<dbReference type="EMBL" id="NCKW01001251">
    <property type="protein sequence ID" value="POM79614.1"/>
    <property type="molecule type" value="Genomic_DNA"/>
</dbReference>
<dbReference type="PANTHER" id="PTHR24221:SF620">
    <property type="entry name" value="ABC TRANSMEMBRANE TYPE-1 DOMAIN-CONTAINING PROTEIN"/>
    <property type="match status" value="1"/>
</dbReference>
<keyword evidence="3" id="KW-0547">Nucleotide-binding</keyword>
<dbReference type="InterPro" id="IPR003439">
    <property type="entry name" value="ABC_transporter-like_ATP-bd"/>
</dbReference>
<dbReference type="AlphaFoldDB" id="A0A2P4YP90"/>
<name>A0A2P4YP90_9STRA</name>
<dbReference type="GO" id="GO:0016020">
    <property type="term" value="C:membrane"/>
    <property type="evidence" value="ECO:0007669"/>
    <property type="project" value="TreeGrafter"/>
</dbReference>
<evidence type="ECO:0000313" key="4">
    <source>
        <dbReference type="Proteomes" id="UP000237271"/>
    </source>
</evidence>
<dbReference type="Pfam" id="PF00005">
    <property type="entry name" value="ABC_tran"/>
    <property type="match status" value="1"/>
</dbReference>
<keyword evidence="3" id="KW-0067">ATP-binding</keyword>
<feature type="domain" description="ABC transporter" evidence="2">
    <location>
        <begin position="3"/>
        <end position="46"/>
    </location>
</feature>
<accession>A0A2P4YP90</accession>
<dbReference type="Proteomes" id="UP000237271">
    <property type="component" value="Unassembled WGS sequence"/>
</dbReference>
<dbReference type="GO" id="GO:0005524">
    <property type="term" value="F:ATP binding"/>
    <property type="evidence" value="ECO:0007669"/>
    <property type="project" value="UniProtKB-KW"/>
</dbReference>
<organism evidence="3 4">
    <name type="scientific">Phytophthora palmivora</name>
    <dbReference type="NCBI Taxonomy" id="4796"/>
    <lineage>
        <taxon>Eukaryota</taxon>
        <taxon>Sar</taxon>
        <taxon>Stramenopiles</taxon>
        <taxon>Oomycota</taxon>
        <taxon>Peronosporomycetes</taxon>
        <taxon>Peronosporales</taxon>
        <taxon>Peronosporaceae</taxon>
        <taxon>Phytophthora</taxon>
    </lineage>
</organism>
<keyword evidence="4" id="KW-1185">Reference proteome</keyword>
<dbReference type="OrthoDB" id="6500128at2759"/>
<feature type="region of interest" description="Disordered" evidence="1">
    <location>
        <begin position="48"/>
        <end position="79"/>
    </location>
</feature>
<evidence type="ECO:0000313" key="3">
    <source>
        <dbReference type="EMBL" id="POM79614.1"/>
    </source>
</evidence>
<protein>
    <submittedName>
        <fullName evidence="3">ATP-binding cassette (ABC) Superfamily</fullName>
    </submittedName>
</protein>
<gene>
    <name evidence="3" type="ORF">PHPALM_2668</name>
</gene>
<dbReference type="SUPFAM" id="SSF52540">
    <property type="entry name" value="P-loop containing nucleoside triphosphate hydrolases"/>
    <property type="match status" value="1"/>
</dbReference>
<dbReference type="InterPro" id="IPR027417">
    <property type="entry name" value="P-loop_NTPase"/>
</dbReference>
<proteinExistence type="predicted"/>
<sequence length="79" mass="8608">MSLPEQYDTLVGEKGVSLSGGQKQRVAIARAILREPKILVLDEATSALDNESSIEQSDGQDSHDDFGNSSPVEYNSTRR</sequence>
<dbReference type="GO" id="GO:0042626">
    <property type="term" value="F:ATPase-coupled transmembrane transporter activity"/>
    <property type="evidence" value="ECO:0007669"/>
    <property type="project" value="TreeGrafter"/>
</dbReference>
<dbReference type="PANTHER" id="PTHR24221">
    <property type="entry name" value="ATP-BINDING CASSETTE SUB-FAMILY B"/>
    <property type="match status" value="1"/>
</dbReference>
<comment type="caution">
    <text evidence="3">The sequence shown here is derived from an EMBL/GenBank/DDBJ whole genome shotgun (WGS) entry which is preliminary data.</text>
</comment>
<dbReference type="Gene3D" id="3.40.50.300">
    <property type="entry name" value="P-loop containing nucleotide triphosphate hydrolases"/>
    <property type="match status" value="1"/>
</dbReference>
<dbReference type="InterPro" id="IPR039421">
    <property type="entry name" value="Type_1_exporter"/>
</dbReference>
<feature type="compositionally biased region" description="Polar residues" evidence="1">
    <location>
        <begin position="67"/>
        <end position="79"/>
    </location>
</feature>
<evidence type="ECO:0000256" key="1">
    <source>
        <dbReference type="SAM" id="MobiDB-lite"/>
    </source>
</evidence>
<feature type="compositionally biased region" description="Polar residues" evidence="1">
    <location>
        <begin position="48"/>
        <end position="59"/>
    </location>
</feature>
<dbReference type="GO" id="GO:0016887">
    <property type="term" value="F:ATP hydrolysis activity"/>
    <property type="evidence" value="ECO:0007669"/>
    <property type="project" value="InterPro"/>
</dbReference>